<evidence type="ECO:0000313" key="1">
    <source>
        <dbReference type="EMBL" id="QQK07303.1"/>
    </source>
</evidence>
<dbReference type="Proteomes" id="UP000595814">
    <property type="component" value="Chromosome"/>
</dbReference>
<evidence type="ECO:0000313" key="2">
    <source>
        <dbReference type="Proteomes" id="UP000595814"/>
    </source>
</evidence>
<accession>A0AC61MPX2</accession>
<organism evidence="1 2">
    <name type="scientific">Miniphocaeibacter halophilus</name>
    <dbReference type="NCBI Taxonomy" id="2931922"/>
    <lineage>
        <taxon>Bacteria</taxon>
        <taxon>Bacillati</taxon>
        <taxon>Bacillota</taxon>
        <taxon>Tissierellia</taxon>
        <taxon>Tissierellales</taxon>
        <taxon>Peptoniphilaceae</taxon>
        <taxon>Miniphocaeibacter</taxon>
    </lineage>
</organism>
<dbReference type="EMBL" id="CP066744">
    <property type="protein sequence ID" value="QQK07303.1"/>
    <property type="molecule type" value="Genomic_DNA"/>
</dbReference>
<name>A0AC61MPX2_9FIRM</name>
<reference evidence="1 2" key="1">
    <citation type="journal article" date="2022" name="Int. J. Syst. Evol. Microbiol.">
        <title>Miniphocaeibacter halophilus sp. nov., an ammonium-tolerant acetate-producing bacterium isolated from a biogas system.</title>
        <authorList>
            <person name="Schnurer A."/>
            <person name="Singh A."/>
            <person name="Bi S."/>
            <person name="Qiao W."/>
            <person name="Westerholm M."/>
        </authorList>
    </citation>
    <scope>NUCLEOTIDE SEQUENCE [LARGE SCALE GENOMIC DNA]</scope>
    <source>
        <strain evidence="1 2">AMB_01</strain>
    </source>
</reference>
<proteinExistence type="predicted"/>
<gene>
    <name evidence="1" type="ORF">JFY71_08240</name>
</gene>
<keyword evidence="2" id="KW-1185">Reference proteome</keyword>
<protein>
    <submittedName>
        <fullName evidence="1">DUF2207 domain-containing protein</fullName>
    </submittedName>
</protein>
<sequence length="577" mass="66080">MKKIKLIILSIILLLFPTISFATELESVNINVKLEQEGDAILTNEYNYYDDEGTEHYIVMGNLSDSEIMDYVVYYNNKPMEFVDNWNTSWSFEEKSGKYGFVETNNGYELCYGISEYGNNNFVVQYKLTNFVKNSDDYQFFNWKFINDKLSEDIDRVKVEIEVENYDLSYENSKIWAFGYDGEINFENGKIVAENNRQFKDTNYLTILTQFTEPIFSTSSSVNKSFEEIQKEAFEGSSYTIDESGKGGKSKSDESKPSTHIAASSVFKFLGPIILLITGLLLSWQSKRVKKDNYKGTESNYIKVDRKSNKGLYYREIPYSGNLGDLLIMLNGKWPKYLENYISAYFLKWIQEKKIETVKDKSGIVFKKEKISFKILEDNINTTDAFENYLYNAVLSAAKGKGILEAKDFKSWASKNHVDLTSSVADFTDLSKNLFEDLGYVNLETKVNRFSKHTKILLTSKGQELMDNLVRFENYLKDYSLLNTRDSYNVHIWDNYMIYAALLGITKEVEKEFEKLYPDYYNETYYDLETIFWIRIFSSGFYSSYSSAASPSSGAGGFSSLGGGGGSFGGGSGGGTR</sequence>